<proteinExistence type="inferred from homology"/>
<feature type="transmembrane region" description="Helical" evidence="9">
    <location>
        <begin position="150"/>
        <end position="174"/>
    </location>
</feature>
<evidence type="ECO:0000256" key="4">
    <source>
        <dbReference type="ARBA" id="ARBA00022519"/>
    </source>
</evidence>
<evidence type="ECO:0000256" key="1">
    <source>
        <dbReference type="ARBA" id="ARBA00004651"/>
    </source>
</evidence>
<dbReference type="EMBL" id="CP011924">
    <property type="protein sequence ID" value="ATD08642.1"/>
    <property type="molecule type" value="Genomic_DNA"/>
</dbReference>
<dbReference type="NCBIfam" id="NF002457">
    <property type="entry name" value="PRK01637.1"/>
    <property type="match status" value="1"/>
</dbReference>
<feature type="transmembrane region" description="Helical" evidence="9">
    <location>
        <begin position="110"/>
        <end position="129"/>
    </location>
</feature>
<feature type="domain" description="AB hydrolase-1" evidence="10">
    <location>
        <begin position="357"/>
        <end position="611"/>
    </location>
</feature>
<keyword evidence="7 9" id="KW-1133">Transmembrane helix</keyword>
<evidence type="ECO:0000256" key="6">
    <source>
        <dbReference type="ARBA" id="ARBA00022801"/>
    </source>
</evidence>
<dbReference type="Pfam" id="PF03631">
    <property type="entry name" value="Virul_fac_BrkB"/>
    <property type="match status" value="1"/>
</dbReference>
<comment type="similarity">
    <text evidence="2">Belongs to the peptidase S33 family.</text>
</comment>
<keyword evidence="5 9" id="KW-0812">Transmembrane</keyword>
<organism evidence="11 12">
    <name type="scientific">Pseudoalteromonas piscicida</name>
    <dbReference type="NCBI Taxonomy" id="43662"/>
    <lineage>
        <taxon>Bacteria</taxon>
        <taxon>Pseudomonadati</taxon>
        <taxon>Pseudomonadota</taxon>
        <taxon>Gammaproteobacteria</taxon>
        <taxon>Alteromonadales</taxon>
        <taxon>Pseudoalteromonadaceae</taxon>
        <taxon>Pseudoalteromonas</taxon>
    </lineage>
</organism>
<dbReference type="InterPro" id="IPR002410">
    <property type="entry name" value="Peptidase_S33"/>
</dbReference>
<keyword evidence="6" id="KW-0378">Hydrolase</keyword>
<keyword evidence="3 9" id="KW-1003">Cell membrane</keyword>
<dbReference type="InterPro" id="IPR029058">
    <property type="entry name" value="AB_hydrolase_fold"/>
</dbReference>
<dbReference type="InterPro" id="IPR017039">
    <property type="entry name" value="Virul_fac_BrkB"/>
</dbReference>
<dbReference type="PANTHER" id="PTHR30213:SF0">
    <property type="entry name" value="UPF0761 MEMBRANE PROTEIN YIHY"/>
    <property type="match status" value="1"/>
</dbReference>
<evidence type="ECO:0000256" key="7">
    <source>
        <dbReference type="ARBA" id="ARBA00022989"/>
    </source>
</evidence>
<gene>
    <name evidence="11" type="ORF">PPIS_a3940</name>
</gene>
<sequence length="635" mass="70789">MNINLIMMQRITEMKVVALRFLHSQPSWWRRYSKRCIEDQITVNAGYLAYVTLLSLVPLIAVGVAIFSAFPGFEDTRFAIENFVFNNFVPTSTDTIKEHISAFTGNANKMTAVGVSFLAVVALLLIRNVDTTLNRIWRVKQKRPLMISFAIYWMVLTLGPVLLGASIGMTSYIVSLVTFADQGIPGFSGALIKMLPYLISMVGFIMLYTLVPNTSVSFRAAVPGALFAALLFELTKKGFALYISHFPSYEVIYGALATVPILFVWVYLSWIVVLLGAEFTVCLTQDMEAAGLDTSSEFDPPDAQGLWLLPIAVSLSPQGGIMSLLYQHGDALRRFHLAVGEGHQLGIEEYGCSDGTPLIMLHGGPGQGHCRNVLGYFNPQKYRIILFSQRGCGNSTPTDFNNINTANLLKDIHTIRAHLGLQKVVLAGESFGAMLALLYAEQHREDVLGIVLWSSFLGNEADLHWLYGSQGAPAQIYPEQYLAFAQGAQTIESLLDHYHSALFGEDELLKRKAAQRWCEWDNLITTDSDTQGIRLCKADKQLSKAQHMVHFFSHQCFIKKEQITADAHQLNHLPVWFIHSRHDLMCRYAPVYQLAQSIKAQLLILNGVGHCSANPVYAEAIRRAADLLLCKIQHH</sequence>
<keyword evidence="8 9" id="KW-0472">Membrane</keyword>
<keyword evidence="4" id="KW-0997">Cell inner membrane</keyword>
<dbReference type="Pfam" id="PF00561">
    <property type="entry name" value="Abhydrolase_1"/>
    <property type="match status" value="1"/>
</dbReference>
<feature type="transmembrane region" description="Helical" evidence="9">
    <location>
        <begin position="47"/>
        <end position="70"/>
    </location>
</feature>
<dbReference type="Proteomes" id="UP000016521">
    <property type="component" value="Chromosome I"/>
</dbReference>
<evidence type="ECO:0000256" key="5">
    <source>
        <dbReference type="ARBA" id="ARBA00022692"/>
    </source>
</evidence>
<keyword evidence="12" id="KW-1185">Reference proteome</keyword>
<evidence type="ECO:0000256" key="8">
    <source>
        <dbReference type="ARBA" id="ARBA00023136"/>
    </source>
</evidence>
<feature type="transmembrane region" description="Helical" evidence="9">
    <location>
        <begin position="252"/>
        <end position="277"/>
    </location>
</feature>
<feature type="transmembrane region" description="Helical" evidence="9">
    <location>
        <begin position="216"/>
        <end position="232"/>
    </location>
</feature>
<dbReference type="HAMAP" id="MF_00672">
    <property type="entry name" value="UPF0761"/>
    <property type="match status" value="1"/>
</dbReference>
<evidence type="ECO:0000256" key="3">
    <source>
        <dbReference type="ARBA" id="ARBA00022475"/>
    </source>
</evidence>
<comment type="subcellular location">
    <subcellularLocation>
        <location evidence="1 9">Cell membrane</location>
        <topology evidence="1 9">Multi-pass membrane protein</topology>
    </subcellularLocation>
</comment>
<dbReference type="NCBIfam" id="TIGR00765">
    <property type="entry name" value="yihY_not_rbn"/>
    <property type="match status" value="1"/>
</dbReference>
<evidence type="ECO:0000259" key="10">
    <source>
        <dbReference type="Pfam" id="PF00561"/>
    </source>
</evidence>
<reference evidence="11 12" key="1">
    <citation type="submission" date="2015-06" db="EMBL/GenBank/DDBJ databases">
        <authorList>
            <person name="Xie B.-B."/>
            <person name="Rong J.-C."/>
            <person name="Qin Q.-L."/>
            <person name="Zhang Y.-Z."/>
        </authorList>
    </citation>
    <scope>NUCLEOTIDE SEQUENCE [LARGE SCALE GENOMIC DNA]</scope>
    <source>
        <strain evidence="11 12">JCM 20779</strain>
    </source>
</reference>
<dbReference type="PRINTS" id="PR00793">
    <property type="entry name" value="PROAMNOPTASE"/>
</dbReference>
<evidence type="ECO:0000256" key="9">
    <source>
        <dbReference type="HAMAP-Rule" id="MF_00672"/>
    </source>
</evidence>
<dbReference type="SUPFAM" id="SSF53474">
    <property type="entry name" value="alpha/beta-Hydrolases"/>
    <property type="match status" value="1"/>
</dbReference>
<protein>
    <recommendedName>
        <fullName evidence="9">UPF0761 membrane protein PPIS_a3940</fullName>
    </recommendedName>
</protein>
<accession>A0ABM6NII6</accession>
<dbReference type="PANTHER" id="PTHR30213">
    <property type="entry name" value="INNER MEMBRANE PROTEIN YHJD"/>
    <property type="match status" value="1"/>
</dbReference>
<evidence type="ECO:0000313" key="11">
    <source>
        <dbReference type="EMBL" id="ATD08642.1"/>
    </source>
</evidence>
<dbReference type="Gene3D" id="3.40.50.1820">
    <property type="entry name" value="alpha/beta hydrolase"/>
    <property type="match status" value="1"/>
</dbReference>
<evidence type="ECO:0000313" key="12">
    <source>
        <dbReference type="Proteomes" id="UP000016521"/>
    </source>
</evidence>
<evidence type="ECO:0000256" key="2">
    <source>
        <dbReference type="ARBA" id="ARBA00010088"/>
    </source>
</evidence>
<dbReference type="InterPro" id="IPR000073">
    <property type="entry name" value="AB_hydrolase_1"/>
</dbReference>
<name>A0ABM6NII6_PSEO7</name>
<feature type="transmembrane region" description="Helical" evidence="9">
    <location>
        <begin position="194"/>
        <end position="211"/>
    </location>
</feature>
<dbReference type="InterPro" id="IPR023679">
    <property type="entry name" value="UPF0761_bac"/>
</dbReference>
<comment type="similarity">
    <text evidence="9">Belongs to the UPF0761 family.</text>
</comment>